<reference evidence="9" key="1">
    <citation type="journal article" date="2022" name="New Phytol.">
        <title>Evolutionary transition to the ectomycorrhizal habit in the genomes of a hyperdiverse lineage of mushroom-forming fungi.</title>
        <authorList>
            <person name="Looney B."/>
            <person name="Miyauchi S."/>
            <person name="Morin E."/>
            <person name="Drula E."/>
            <person name="Courty P.E."/>
            <person name="Kohler A."/>
            <person name="Kuo A."/>
            <person name="LaButti K."/>
            <person name="Pangilinan J."/>
            <person name="Lipzen A."/>
            <person name="Riley R."/>
            <person name="Andreopoulos W."/>
            <person name="He G."/>
            <person name="Johnson J."/>
            <person name="Nolan M."/>
            <person name="Tritt A."/>
            <person name="Barry K.W."/>
            <person name="Grigoriev I.V."/>
            <person name="Nagy L.G."/>
            <person name="Hibbett D."/>
            <person name="Henrissat B."/>
            <person name="Matheny P.B."/>
            <person name="Labbe J."/>
            <person name="Martin F.M."/>
        </authorList>
    </citation>
    <scope>NUCLEOTIDE SEQUENCE</scope>
    <source>
        <strain evidence="9">BPL690</strain>
    </source>
</reference>
<dbReference type="InterPro" id="IPR017046">
    <property type="entry name" value="Prenylcysteine_Oxase1"/>
</dbReference>
<gene>
    <name evidence="9" type="ORF">B0F90DRAFT_1807021</name>
</gene>
<comment type="similarity">
    <text evidence="2">Belongs to the prenylcysteine oxidase family.</text>
</comment>
<dbReference type="GO" id="GO:0030327">
    <property type="term" value="P:prenylated protein catabolic process"/>
    <property type="evidence" value="ECO:0007669"/>
    <property type="project" value="TreeGrafter"/>
</dbReference>
<evidence type="ECO:0000256" key="7">
    <source>
        <dbReference type="ARBA" id="ARBA00023180"/>
    </source>
</evidence>
<evidence type="ECO:0000256" key="4">
    <source>
        <dbReference type="ARBA" id="ARBA00022729"/>
    </source>
</evidence>
<dbReference type="PANTHER" id="PTHR15944">
    <property type="entry name" value="FARNESYLCYSTEINE LYASE"/>
    <property type="match status" value="1"/>
</dbReference>
<keyword evidence="7" id="KW-0325">Glycoprotein</keyword>
<dbReference type="SUPFAM" id="SSF51905">
    <property type="entry name" value="FAD/NAD(P)-binding domain"/>
    <property type="match status" value="1"/>
</dbReference>
<sequence length="502" mass="56275">MTLPLEPSPPDIPLETSHSPRIAIIGAGAGGSSAAFWIAQAKERHGLDVSIDIYERNDYIGGRSTTVHPYNNTAYEPVELGASIFVDINKNLRRATNEFNLSLHGFEDEEGDMGIWDGEQFLYTRKRVTEPIGSWLDNLKVLWRYGYHSPKIMQKLVQSMTDKYVKIYESDASTWTSIEDLSDVLGLTDMISQTGAEYFQSHGVSQKFANELIEAATRVNYAQNVDGLHALVAGCSLAASGGSSVKGGNWQIFEHFVKRSGARVFLRTEVVGIQRRSGHTWTIVTQEERRDYDAVILAAPYHSTHISLPDDLSPLILPQPYIHLHVTLLSTTAVTPNPEYFGYKPGSKVPTTVLTTFEGVRNEGEAPEFNSLSYLGQTRFTGDETEDSLKTGEWIVKIFSMEPISDEWLANVFQSQVGWVLRKEWDSYPVLPPTTTFPPVKLDDGLFYVNAFEPFISTMETETLASRNVVDWLLRDKFNSSICSDETGYIEKASDFIYGWDC</sequence>
<dbReference type="AlphaFoldDB" id="A0AAD4MDB8"/>
<feature type="domain" description="Prenylcysteine lyase" evidence="8">
    <location>
        <begin position="133"/>
        <end position="477"/>
    </location>
</feature>
<dbReference type="Pfam" id="PF07156">
    <property type="entry name" value="Prenylcys_lyase"/>
    <property type="match status" value="1"/>
</dbReference>
<name>A0AAD4MDB8_9AGAM</name>
<keyword evidence="3" id="KW-0285">Flavoprotein</keyword>
<dbReference type="GO" id="GO:0030328">
    <property type="term" value="P:prenylcysteine catabolic process"/>
    <property type="evidence" value="ECO:0007669"/>
    <property type="project" value="InterPro"/>
</dbReference>
<evidence type="ECO:0000256" key="3">
    <source>
        <dbReference type="ARBA" id="ARBA00022630"/>
    </source>
</evidence>
<evidence type="ECO:0000256" key="1">
    <source>
        <dbReference type="ARBA" id="ARBA00001974"/>
    </source>
</evidence>
<dbReference type="Proteomes" id="UP001203297">
    <property type="component" value="Unassembled WGS sequence"/>
</dbReference>
<keyword evidence="4" id="KW-0732">Signal</keyword>
<keyword evidence="6" id="KW-0560">Oxidoreductase</keyword>
<keyword evidence="10" id="KW-1185">Reference proteome</keyword>
<protein>
    <submittedName>
        <fullName evidence="9">FAD/NAD-P-binding domain-containing protein</fullName>
    </submittedName>
</protein>
<evidence type="ECO:0000313" key="9">
    <source>
        <dbReference type="EMBL" id="KAI0307538.1"/>
    </source>
</evidence>
<dbReference type="InterPro" id="IPR036188">
    <property type="entry name" value="FAD/NAD-bd_sf"/>
</dbReference>
<accession>A0AAD4MDB8</accession>
<keyword evidence="5" id="KW-0274">FAD</keyword>
<evidence type="ECO:0000256" key="5">
    <source>
        <dbReference type="ARBA" id="ARBA00022827"/>
    </source>
</evidence>
<dbReference type="Gene3D" id="3.50.50.60">
    <property type="entry name" value="FAD/NAD(P)-binding domain"/>
    <property type="match status" value="1"/>
</dbReference>
<organism evidence="9 10">
    <name type="scientific">Multifurca ochricompacta</name>
    <dbReference type="NCBI Taxonomy" id="376703"/>
    <lineage>
        <taxon>Eukaryota</taxon>
        <taxon>Fungi</taxon>
        <taxon>Dikarya</taxon>
        <taxon>Basidiomycota</taxon>
        <taxon>Agaricomycotina</taxon>
        <taxon>Agaricomycetes</taxon>
        <taxon>Russulales</taxon>
        <taxon>Russulaceae</taxon>
        <taxon>Multifurca</taxon>
    </lineage>
</organism>
<evidence type="ECO:0000313" key="10">
    <source>
        <dbReference type="Proteomes" id="UP001203297"/>
    </source>
</evidence>
<dbReference type="Pfam" id="PF13450">
    <property type="entry name" value="NAD_binding_8"/>
    <property type="match status" value="1"/>
</dbReference>
<comment type="cofactor">
    <cofactor evidence="1">
        <name>FAD</name>
        <dbReference type="ChEBI" id="CHEBI:57692"/>
    </cofactor>
</comment>
<evidence type="ECO:0000256" key="6">
    <source>
        <dbReference type="ARBA" id="ARBA00023002"/>
    </source>
</evidence>
<proteinExistence type="inferred from homology"/>
<dbReference type="PIRSF" id="PIRSF036292">
    <property type="entry name" value="Prenylcysteine_oxidase"/>
    <property type="match status" value="1"/>
</dbReference>
<dbReference type="InterPro" id="IPR010795">
    <property type="entry name" value="Prenylcys_lyase"/>
</dbReference>
<evidence type="ECO:0000259" key="8">
    <source>
        <dbReference type="Pfam" id="PF07156"/>
    </source>
</evidence>
<dbReference type="GO" id="GO:0001735">
    <property type="term" value="F:prenylcysteine oxidase activity"/>
    <property type="evidence" value="ECO:0007669"/>
    <property type="project" value="InterPro"/>
</dbReference>
<dbReference type="PANTHER" id="PTHR15944:SF0">
    <property type="entry name" value="PRENYLCYSTEINE LYASE DOMAIN-CONTAINING PROTEIN"/>
    <property type="match status" value="1"/>
</dbReference>
<evidence type="ECO:0000256" key="2">
    <source>
        <dbReference type="ARBA" id="ARBA00009967"/>
    </source>
</evidence>
<dbReference type="EMBL" id="WTXG01000001">
    <property type="protein sequence ID" value="KAI0307538.1"/>
    <property type="molecule type" value="Genomic_DNA"/>
</dbReference>
<comment type="caution">
    <text evidence="9">The sequence shown here is derived from an EMBL/GenBank/DDBJ whole genome shotgun (WGS) entry which is preliminary data.</text>
</comment>